<keyword evidence="1" id="KW-0378">Hydrolase</keyword>
<dbReference type="InterPro" id="IPR029058">
    <property type="entry name" value="AB_hydrolase_fold"/>
</dbReference>
<dbReference type="PANTHER" id="PTHR10272">
    <property type="entry name" value="PLATELET-ACTIVATING FACTOR ACETYLHYDROLASE"/>
    <property type="match status" value="1"/>
</dbReference>
<sequence length="361" mass="40803">MNIGRFVHVFYDRSRGDFDSSDMGRSIIISLFYPAETNAESPTVSSYARLFDPCAEMALASLKEMGADEEHIKSIGIPVVNQAEPMYTAEKRPVILYVPAFGIVRDMYMFQIENLVKQGFIVVTIGATDESMFSIYPDGRFIRQAGKMSSIESIDTVLWDELLQARVEDILYTAAHLQELESCFSSPLMDMERIGLVGHSLGGAAVFEAVKRKADFRAAILLDPSFHLLHLQDRADIATPFLVMRQEKCTHKELQPQFSEAILNPFVDGYEGLYYYLSGYMSCLKVEVANHMTFSDVPLLFKEGEVSQVQRTISLYVTAFLREYVSNKLHEYQGVLLSETMNQDGVYKIDHKGNALEKNEV</sequence>
<dbReference type="PANTHER" id="PTHR10272:SF0">
    <property type="entry name" value="PLATELET-ACTIVATING FACTOR ACETYLHYDROLASE"/>
    <property type="match status" value="1"/>
</dbReference>
<evidence type="ECO:0000313" key="4">
    <source>
        <dbReference type="EMBL" id="OME89715.1"/>
    </source>
</evidence>
<dbReference type="Gene3D" id="3.40.50.1820">
    <property type="entry name" value="alpha/beta hydrolase"/>
    <property type="match status" value="1"/>
</dbReference>
<comment type="caution">
    <text evidence="4">The sequence shown here is derived from an EMBL/GenBank/DDBJ whole genome shotgun (WGS) entry which is preliminary data.</text>
</comment>
<dbReference type="STRING" id="1401.BK123_25450"/>
<protein>
    <recommendedName>
        <fullName evidence="6">Lipase</fullName>
    </recommendedName>
</protein>
<dbReference type="GO" id="GO:0016042">
    <property type="term" value="P:lipid catabolic process"/>
    <property type="evidence" value="ECO:0007669"/>
    <property type="project" value="UniProtKB-KW"/>
</dbReference>
<evidence type="ECO:0008006" key="6">
    <source>
        <dbReference type="Google" id="ProtNLM"/>
    </source>
</evidence>
<dbReference type="Pfam" id="PF03403">
    <property type="entry name" value="PAF-AH_p_II"/>
    <property type="match status" value="1"/>
</dbReference>
<dbReference type="GO" id="GO:0003847">
    <property type="term" value="F:1-alkyl-2-acetylglycerophosphocholine esterase activity"/>
    <property type="evidence" value="ECO:0007669"/>
    <property type="project" value="TreeGrafter"/>
</dbReference>
<proteinExistence type="predicted"/>
<dbReference type="AlphaFoldDB" id="A0A1R1AVW5"/>
<organism evidence="4 5">
    <name type="scientific">Paenibacillus lautus</name>
    <name type="common">Bacillus lautus</name>
    <dbReference type="NCBI Taxonomy" id="1401"/>
    <lineage>
        <taxon>Bacteria</taxon>
        <taxon>Bacillati</taxon>
        <taxon>Bacillota</taxon>
        <taxon>Bacilli</taxon>
        <taxon>Bacillales</taxon>
        <taxon>Paenibacillaceae</taxon>
        <taxon>Paenibacillus</taxon>
    </lineage>
</organism>
<reference evidence="4 5" key="1">
    <citation type="submission" date="2016-11" db="EMBL/GenBank/DDBJ databases">
        <title>Paenibacillus species isolates.</title>
        <authorList>
            <person name="Beno S.M."/>
        </authorList>
    </citation>
    <scope>NUCLEOTIDE SEQUENCE [LARGE SCALE GENOMIC DNA]</scope>
    <source>
        <strain evidence="4 5">FSL F4-0100</strain>
    </source>
</reference>
<dbReference type="Proteomes" id="UP000187074">
    <property type="component" value="Unassembled WGS sequence"/>
</dbReference>
<gene>
    <name evidence="4" type="ORF">BK123_25450</name>
</gene>
<dbReference type="OrthoDB" id="9814760at2"/>
<evidence type="ECO:0000256" key="2">
    <source>
        <dbReference type="ARBA" id="ARBA00022963"/>
    </source>
</evidence>
<name>A0A1R1AVW5_PAELA</name>
<evidence type="ECO:0000256" key="1">
    <source>
        <dbReference type="ARBA" id="ARBA00022801"/>
    </source>
</evidence>
<dbReference type="SUPFAM" id="SSF53474">
    <property type="entry name" value="alpha/beta-Hydrolases"/>
    <property type="match status" value="1"/>
</dbReference>
<keyword evidence="3" id="KW-0443">Lipid metabolism</keyword>
<dbReference type="RefSeq" id="WP_076325141.1">
    <property type="nucleotide sequence ID" value="NZ_MRTF01000009.1"/>
</dbReference>
<dbReference type="EMBL" id="MRTF01000009">
    <property type="protein sequence ID" value="OME89715.1"/>
    <property type="molecule type" value="Genomic_DNA"/>
</dbReference>
<keyword evidence="2" id="KW-0442">Lipid degradation</keyword>
<evidence type="ECO:0000256" key="3">
    <source>
        <dbReference type="ARBA" id="ARBA00023098"/>
    </source>
</evidence>
<accession>A0A1R1AVW5</accession>
<evidence type="ECO:0000313" key="5">
    <source>
        <dbReference type="Proteomes" id="UP000187074"/>
    </source>
</evidence>